<protein>
    <recommendedName>
        <fullName evidence="6">HYR domain-containing protein</fullName>
    </recommendedName>
</protein>
<dbReference type="PANTHER" id="PTHR24273:SF32">
    <property type="entry name" value="HYALIN"/>
    <property type="match status" value="1"/>
</dbReference>
<dbReference type="EnsemblMetazoa" id="XM_038210902.1">
    <property type="protein sequence ID" value="XP_038066830.1"/>
    <property type="gene ID" value="LOC119736886"/>
</dbReference>
<evidence type="ECO:0000313" key="7">
    <source>
        <dbReference type="EnsemblMetazoa" id="XP_038066830.1"/>
    </source>
</evidence>
<dbReference type="GeneID" id="119736886"/>
<sequence>MMVMASLALLAIATACLILQMQTTLTNAADVYSFEKAVYTVAEDAGPATVYVKRTGPHDAASSTVDVSSSDGTAVIGRDYVAVSTTLNFQMTNNRVTVDVQVIDNVMASNGSGIHCFTLTLTNPNPSGTLGTNAQICITDNDNIFTGTCPPQEAVIESNGEAVIEANVTSDKATAVISWAEFSTFQPALETSYRCFPAGQPPSSECRNGGAFPITYTLNASDQYNRRIKVQYTVATQLTPTRVEHNCEFYVRVLDSIPPIITCPADLNVTAKGLNGTAVWTEPAGTDNSGVVTTNTYSPPLVLSIGSHLFTYTAEDSSGNAASCIFNITVTPDDVPPMITCPATATGVTDPGLSTGKIKFPIATVSDNSGLPIVPVANATSMVTRFPVGETVVEFVATDASGNSATCTFIVKVDVRKNAGGSSDRAVIIAIVCVIVAVLIVVVCAVILYMKRRRRHAKYSQASDGNREMAEID</sequence>
<keyword evidence="2" id="KW-0677">Repeat</keyword>
<feature type="signal peptide" evidence="5">
    <location>
        <begin position="1"/>
        <end position="28"/>
    </location>
</feature>
<dbReference type="Pfam" id="PF02494">
    <property type="entry name" value="HYR"/>
    <property type="match status" value="2"/>
</dbReference>
<dbReference type="PANTHER" id="PTHR24273">
    <property type="entry name" value="FI04643P-RELATED"/>
    <property type="match status" value="1"/>
</dbReference>
<dbReference type="OrthoDB" id="6086738at2759"/>
<dbReference type="SUPFAM" id="SSF141072">
    <property type="entry name" value="CalX-like"/>
    <property type="match status" value="1"/>
</dbReference>
<keyword evidence="4" id="KW-0812">Transmembrane</keyword>
<keyword evidence="4" id="KW-1133">Transmembrane helix</keyword>
<dbReference type="Gene3D" id="2.60.40.2030">
    <property type="match status" value="1"/>
</dbReference>
<keyword evidence="8" id="KW-1185">Reference proteome</keyword>
<dbReference type="SMART" id="SM00237">
    <property type="entry name" value="Calx_beta"/>
    <property type="match status" value="1"/>
</dbReference>
<feature type="transmembrane region" description="Helical" evidence="4">
    <location>
        <begin position="426"/>
        <end position="450"/>
    </location>
</feature>
<dbReference type="Pfam" id="PF03160">
    <property type="entry name" value="Calx-beta"/>
    <property type="match status" value="1"/>
</dbReference>
<feature type="domain" description="HYR" evidence="6">
    <location>
        <begin position="254"/>
        <end position="332"/>
    </location>
</feature>
<evidence type="ECO:0000256" key="2">
    <source>
        <dbReference type="ARBA" id="ARBA00022737"/>
    </source>
</evidence>
<evidence type="ECO:0000256" key="1">
    <source>
        <dbReference type="ARBA" id="ARBA00022729"/>
    </source>
</evidence>
<evidence type="ECO:0000256" key="4">
    <source>
        <dbReference type="SAM" id="Phobius"/>
    </source>
</evidence>
<organism evidence="7 8">
    <name type="scientific">Patiria miniata</name>
    <name type="common">Bat star</name>
    <name type="synonym">Asterina miniata</name>
    <dbReference type="NCBI Taxonomy" id="46514"/>
    <lineage>
        <taxon>Eukaryota</taxon>
        <taxon>Metazoa</taxon>
        <taxon>Echinodermata</taxon>
        <taxon>Eleutherozoa</taxon>
        <taxon>Asterozoa</taxon>
        <taxon>Asteroidea</taxon>
        <taxon>Valvatacea</taxon>
        <taxon>Valvatida</taxon>
        <taxon>Asterinidae</taxon>
        <taxon>Patiria</taxon>
    </lineage>
</organism>
<accession>A0A914AS02</accession>
<evidence type="ECO:0000256" key="5">
    <source>
        <dbReference type="SAM" id="SignalP"/>
    </source>
</evidence>
<feature type="domain" description="HYR" evidence="6">
    <location>
        <begin position="333"/>
        <end position="415"/>
    </location>
</feature>
<dbReference type="InterPro" id="IPR038081">
    <property type="entry name" value="CalX-like_sf"/>
</dbReference>
<dbReference type="AlphaFoldDB" id="A0A914AS02"/>
<dbReference type="GO" id="GO:0007154">
    <property type="term" value="P:cell communication"/>
    <property type="evidence" value="ECO:0007669"/>
    <property type="project" value="InterPro"/>
</dbReference>
<dbReference type="InterPro" id="IPR003644">
    <property type="entry name" value="Calx_beta"/>
</dbReference>
<feature type="chain" id="PRO_5038024149" description="HYR domain-containing protein" evidence="5">
    <location>
        <begin position="29"/>
        <end position="473"/>
    </location>
</feature>
<evidence type="ECO:0000313" key="8">
    <source>
        <dbReference type="Proteomes" id="UP000887568"/>
    </source>
</evidence>
<proteinExistence type="predicted"/>
<dbReference type="RefSeq" id="XP_038066830.1">
    <property type="nucleotide sequence ID" value="XM_038210902.1"/>
</dbReference>
<dbReference type="Proteomes" id="UP000887568">
    <property type="component" value="Unplaced"/>
</dbReference>
<dbReference type="GO" id="GO:0016020">
    <property type="term" value="C:membrane"/>
    <property type="evidence" value="ECO:0007669"/>
    <property type="project" value="InterPro"/>
</dbReference>
<name>A0A914AS02_PATMI</name>
<evidence type="ECO:0000256" key="3">
    <source>
        <dbReference type="ARBA" id="ARBA00022837"/>
    </source>
</evidence>
<keyword evidence="4" id="KW-0472">Membrane</keyword>
<keyword evidence="1 5" id="KW-0732">Signal</keyword>
<evidence type="ECO:0000259" key="6">
    <source>
        <dbReference type="PROSITE" id="PS50825"/>
    </source>
</evidence>
<dbReference type="PROSITE" id="PS50825">
    <property type="entry name" value="HYR"/>
    <property type="match status" value="2"/>
</dbReference>
<keyword evidence="3" id="KW-0106">Calcium</keyword>
<reference evidence="7" key="1">
    <citation type="submission" date="2022-11" db="UniProtKB">
        <authorList>
            <consortium name="EnsemblMetazoa"/>
        </authorList>
    </citation>
    <scope>IDENTIFICATION</scope>
</reference>
<dbReference type="InterPro" id="IPR003410">
    <property type="entry name" value="HYR_dom"/>
</dbReference>